<keyword evidence="2" id="KW-0503">Monooxygenase</keyword>
<evidence type="ECO:0000313" key="2">
    <source>
        <dbReference type="EMBL" id="ORT79644.1"/>
    </source>
</evidence>
<reference evidence="2 3" key="1">
    <citation type="submission" date="2017-04" db="EMBL/GenBank/DDBJ databases">
        <title>Burkholderia puraquae sp. nov., a novel Burkholderia cepacia complex species from hospital setting samples.</title>
        <authorList>
            <person name="Martina P."/>
            <person name="Leguizamon M."/>
            <person name="Prieto C."/>
            <person name="Sousa S."/>
            <person name="Montanaro P."/>
            <person name="Draghi W."/>
            <person name="Staembler M."/>
            <person name="Bettiol M."/>
            <person name="Figoli C."/>
            <person name="Palau J."/>
            <person name="Alvarez F."/>
            <person name="Benetti S."/>
            <person name="Anchat E."/>
            <person name="Vescina C."/>
            <person name="Ferreras J."/>
            <person name="Lasch P."/>
            <person name="Lagares A."/>
            <person name="Zorreguieta A."/>
            <person name="Yantorno O."/>
            <person name="Bosch A."/>
        </authorList>
    </citation>
    <scope>NUCLEOTIDE SEQUENCE [LARGE SCALE GENOMIC DNA]</scope>
    <source>
        <strain evidence="2 3">CAMPA 1040</strain>
    </source>
</reference>
<dbReference type="GO" id="GO:0018638">
    <property type="term" value="F:toluene 4-monooxygenase activity"/>
    <property type="evidence" value="ECO:0007669"/>
    <property type="project" value="UniProtKB-EC"/>
</dbReference>
<dbReference type="Proteomes" id="UP000193146">
    <property type="component" value="Unassembled WGS sequence"/>
</dbReference>
<dbReference type="InterPro" id="IPR009355">
    <property type="entry name" value="Toluene_mOase_B"/>
</dbReference>
<keyword evidence="1" id="KW-0560">Oxidoreductase</keyword>
<dbReference type="Pfam" id="PF06234">
    <property type="entry name" value="TmoB"/>
    <property type="match status" value="1"/>
</dbReference>
<reference evidence="1 4" key="2">
    <citation type="submission" date="2020-04" db="EMBL/GenBank/DDBJ databases">
        <authorList>
            <person name="De Canck E."/>
        </authorList>
    </citation>
    <scope>NUCLEOTIDE SEQUENCE [LARGE SCALE GENOMIC DNA]</scope>
    <source>
        <strain evidence="1 4">LMG 29660</strain>
    </source>
</reference>
<dbReference type="InterPro" id="IPR036713">
    <property type="entry name" value="TmoB-like_sf"/>
</dbReference>
<organism evidence="2 3">
    <name type="scientific">Burkholderia puraquae</name>
    <dbReference type="NCBI Taxonomy" id="1904757"/>
    <lineage>
        <taxon>Bacteria</taxon>
        <taxon>Pseudomonadati</taxon>
        <taxon>Pseudomonadota</taxon>
        <taxon>Betaproteobacteria</taxon>
        <taxon>Burkholderiales</taxon>
        <taxon>Burkholderiaceae</taxon>
        <taxon>Burkholderia</taxon>
        <taxon>Burkholderia cepacia complex</taxon>
    </lineage>
</organism>
<accession>A0A1X1P5J2</accession>
<dbReference type="OrthoDB" id="3478662at2"/>
<dbReference type="EMBL" id="CADIKG010000039">
    <property type="protein sequence ID" value="CAB3772231.1"/>
    <property type="molecule type" value="Genomic_DNA"/>
</dbReference>
<evidence type="ECO:0000313" key="1">
    <source>
        <dbReference type="EMBL" id="CAB3772231.1"/>
    </source>
</evidence>
<dbReference type="EMBL" id="NBYX01000040">
    <property type="protein sequence ID" value="ORT79644.1"/>
    <property type="molecule type" value="Genomic_DNA"/>
</dbReference>
<dbReference type="CDD" id="cd17042">
    <property type="entry name" value="Ubl_TmoB"/>
    <property type="match status" value="1"/>
</dbReference>
<dbReference type="Proteomes" id="UP000494135">
    <property type="component" value="Unassembled WGS sequence"/>
</dbReference>
<dbReference type="SUPFAM" id="SSF110814">
    <property type="entry name" value="TmoB-like"/>
    <property type="match status" value="1"/>
</dbReference>
<evidence type="ECO:0000313" key="3">
    <source>
        <dbReference type="Proteomes" id="UP000193146"/>
    </source>
</evidence>
<evidence type="ECO:0000313" key="4">
    <source>
        <dbReference type="Proteomes" id="UP000494135"/>
    </source>
</evidence>
<dbReference type="AlphaFoldDB" id="A0A1X1P5J2"/>
<dbReference type="EC" id="1.14.13.236" evidence="1"/>
<keyword evidence="3" id="KW-1185">Reference proteome</keyword>
<sequence length="86" mass="9726">MALFPVISNFQYDFLLQLVAVDTDNTMDEVAATAAHHSVGRRVAPRPDKVVRVRRQGSDTFFPRDARLGETDIRPMEALEFIFCDA</sequence>
<dbReference type="Gene3D" id="3.10.20.270">
    <property type="entry name" value="TmoB-like"/>
    <property type="match status" value="1"/>
</dbReference>
<name>A0A1X1P5J2_9BURK</name>
<proteinExistence type="predicted"/>
<dbReference type="RefSeq" id="WP_085043557.1">
    <property type="nucleotide sequence ID" value="NZ_CADIKG010000039.1"/>
</dbReference>
<gene>
    <name evidence="1" type="primary">tmoB</name>
    <name evidence="2" type="ORF">B7G54_36595</name>
    <name evidence="1" type="ORF">LMG29660_07101</name>
</gene>
<protein>
    <submittedName>
        <fullName evidence="2">Toluene monooxygenase</fullName>
    </submittedName>
    <submittedName>
        <fullName evidence="1">Toluene-4-monooxygenase system, hydroxylase component subunit gamma</fullName>
        <ecNumber evidence="1">1.14.13.236</ecNumber>
    </submittedName>
</protein>